<evidence type="ECO:0000313" key="16">
    <source>
        <dbReference type="EMBL" id="KJB68006.1"/>
    </source>
</evidence>
<dbReference type="InterPro" id="IPR016169">
    <property type="entry name" value="FAD-bd_PCMH_sub2"/>
</dbReference>
<dbReference type="InterPro" id="IPR016166">
    <property type="entry name" value="FAD-bd_PCMH"/>
</dbReference>
<dbReference type="Gene3D" id="3.30.465.10">
    <property type="match status" value="1"/>
</dbReference>
<feature type="transmembrane region" description="Helical" evidence="13">
    <location>
        <begin position="534"/>
        <end position="558"/>
    </location>
</feature>
<keyword evidence="17" id="KW-1185">Reference proteome</keyword>
<evidence type="ECO:0000256" key="10">
    <source>
        <dbReference type="ARBA" id="ARBA00023002"/>
    </source>
</evidence>
<dbReference type="InterPro" id="IPR036318">
    <property type="entry name" value="FAD-bd_PCMH-like_sf"/>
</dbReference>
<evidence type="ECO:0000256" key="12">
    <source>
        <dbReference type="ARBA" id="ARBA00023180"/>
    </source>
</evidence>
<keyword evidence="6" id="KW-0285">Flavoprotein</keyword>
<dbReference type="InterPro" id="IPR006094">
    <property type="entry name" value="Oxid_FAD_bind_N"/>
</dbReference>
<keyword evidence="11" id="KW-1015">Disulfide bond</keyword>
<organism evidence="16 17">
    <name type="scientific">Gossypium raimondii</name>
    <name type="common">Peruvian cotton</name>
    <name type="synonym">Gossypium klotzschianum subsp. raimondii</name>
    <dbReference type="NCBI Taxonomy" id="29730"/>
    <lineage>
        <taxon>Eukaryota</taxon>
        <taxon>Viridiplantae</taxon>
        <taxon>Streptophyta</taxon>
        <taxon>Embryophyta</taxon>
        <taxon>Tracheophyta</taxon>
        <taxon>Spermatophyta</taxon>
        <taxon>Magnoliopsida</taxon>
        <taxon>eudicotyledons</taxon>
        <taxon>Gunneridae</taxon>
        <taxon>Pentapetalae</taxon>
        <taxon>rosids</taxon>
        <taxon>malvids</taxon>
        <taxon>Malvales</taxon>
        <taxon>Malvaceae</taxon>
        <taxon>Malvoideae</taxon>
        <taxon>Gossypium</taxon>
    </lineage>
</organism>
<evidence type="ECO:0000256" key="6">
    <source>
        <dbReference type="ARBA" id="ARBA00022630"/>
    </source>
</evidence>
<evidence type="ECO:0000256" key="14">
    <source>
        <dbReference type="SAM" id="SignalP"/>
    </source>
</evidence>
<keyword evidence="8" id="KW-0547">Nucleotide-binding</keyword>
<accession>A0A0D2UJ69</accession>
<dbReference type="PANTHER" id="PTHR32448">
    <property type="entry name" value="OS08G0158400 PROTEIN"/>
    <property type="match status" value="1"/>
</dbReference>
<evidence type="ECO:0000313" key="17">
    <source>
        <dbReference type="Proteomes" id="UP000032304"/>
    </source>
</evidence>
<keyword evidence="13" id="KW-0812">Transmembrane</keyword>
<keyword evidence="13" id="KW-0472">Membrane</keyword>
<evidence type="ECO:0000256" key="13">
    <source>
        <dbReference type="SAM" id="Phobius"/>
    </source>
</evidence>
<keyword evidence="9" id="KW-0274">FAD</keyword>
<keyword evidence="13" id="KW-1133">Transmembrane helix</keyword>
<dbReference type="GO" id="GO:0016491">
    <property type="term" value="F:oxidoreductase activity"/>
    <property type="evidence" value="ECO:0007669"/>
    <property type="project" value="UniProtKB-KW"/>
</dbReference>
<proteinExistence type="inferred from homology"/>
<keyword evidence="12" id="KW-0325">Glycoprotein</keyword>
<comment type="similarity">
    <text evidence="3">Belongs to the oxygen-dependent FAD-linked oxidoreductase family.</text>
</comment>
<gene>
    <name evidence="16" type="ORF">B456_010G221700</name>
</gene>
<dbReference type="OrthoDB" id="407275at2759"/>
<dbReference type="InterPro" id="IPR016167">
    <property type="entry name" value="FAD-bd_PCMH_sub1"/>
</dbReference>
<dbReference type="EMBL" id="CM001749">
    <property type="protein sequence ID" value="KJB68006.1"/>
    <property type="molecule type" value="Genomic_DNA"/>
</dbReference>
<comment type="cofactor">
    <cofactor evidence="1">
        <name>FAD</name>
        <dbReference type="ChEBI" id="CHEBI:57692"/>
    </cofactor>
</comment>
<evidence type="ECO:0000256" key="3">
    <source>
        <dbReference type="ARBA" id="ARBA00005466"/>
    </source>
</evidence>
<reference evidence="16 17" key="1">
    <citation type="journal article" date="2012" name="Nature">
        <title>Repeated polyploidization of Gossypium genomes and the evolution of spinnable cotton fibres.</title>
        <authorList>
            <person name="Paterson A.H."/>
            <person name="Wendel J.F."/>
            <person name="Gundlach H."/>
            <person name="Guo H."/>
            <person name="Jenkins J."/>
            <person name="Jin D."/>
            <person name="Llewellyn D."/>
            <person name="Showmaker K.C."/>
            <person name="Shu S."/>
            <person name="Udall J."/>
            <person name="Yoo M.J."/>
            <person name="Byers R."/>
            <person name="Chen W."/>
            <person name="Doron-Faigenboim A."/>
            <person name="Duke M.V."/>
            <person name="Gong L."/>
            <person name="Grimwood J."/>
            <person name="Grover C."/>
            <person name="Grupp K."/>
            <person name="Hu G."/>
            <person name="Lee T.H."/>
            <person name="Li J."/>
            <person name="Lin L."/>
            <person name="Liu T."/>
            <person name="Marler B.S."/>
            <person name="Page J.T."/>
            <person name="Roberts A.W."/>
            <person name="Romanel E."/>
            <person name="Sanders W.S."/>
            <person name="Szadkowski E."/>
            <person name="Tan X."/>
            <person name="Tang H."/>
            <person name="Xu C."/>
            <person name="Wang J."/>
            <person name="Wang Z."/>
            <person name="Zhang D."/>
            <person name="Zhang L."/>
            <person name="Ashrafi H."/>
            <person name="Bedon F."/>
            <person name="Bowers J.E."/>
            <person name="Brubaker C.L."/>
            <person name="Chee P.W."/>
            <person name="Das S."/>
            <person name="Gingle A.R."/>
            <person name="Haigler C.H."/>
            <person name="Harker D."/>
            <person name="Hoffmann L.V."/>
            <person name="Hovav R."/>
            <person name="Jones D.C."/>
            <person name="Lemke C."/>
            <person name="Mansoor S."/>
            <person name="ur Rahman M."/>
            <person name="Rainville L.N."/>
            <person name="Rambani A."/>
            <person name="Reddy U.K."/>
            <person name="Rong J.K."/>
            <person name="Saranga Y."/>
            <person name="Scheffler B.E."/>
            <person name="Scheffler J.A."/>
            <person name="Stelly D.M."/>
            <person name="Triplett B.A."/>
            <person name="Van Deynze A."/>
            <person name="Vaslin M.F."/>
            <person name="Waghmare V.N."/>
            <person name="Walford S.A."/>
            <person name="Wright R.J."/>
            <person name="Zaki E.A."/>
            <person name="Zhang T."/>
            <person name="Dennis E.S."/>
            <person name="Mayer K.F."/>
            <person name="Peterson D.G."/>
            <person name="Rokhsar D.S."/>
            <person name="Wang X."/>
            <person name="Schmutz J."/>
        </authorList>
    </citation>
    <scope>NUCLEOTIDE SEQUENCE [LARGE SCALE GENOMIC DNA]</scope>
</reference>
<evidence type="ECO:0000256" key="1">
    <source>
        <dbReference type="ARBA" id="ARBA00001974"/>
    </source>
</evidence>
<keyword evidence="7 14" id="KW-0732">Signal</keyword>
<evidence type="ECO:0000256" key="8">
    <source>
        <dbReference type="ARBA" id="ARBA00022741"/>
    </source>
</evidence>
<evidence type="ECO:0000256" key="7">
    <source>
        <dbReference type="ARBA" id="ARBA00022729"/>
    </source>
</evidence>
<dbReference type="eggNOG" id="ENOG502QVGN">
    <property type="taxonomic scope" value="Eukaryota"/>
</dbReference>
<comment type="subcellular location">
    <subcellularLocation>
        <location evidence="2">Secreted</location>
        <location evidence="2">Cell wall</location>
    </subcellularLocation>
</comment>
<feature type="chain" id="PRO_5002253493" description="FAD-binding PCMH-type domain-containing protein" evidence="14">
    <location>
        <begin position="25"/>
        <end position="562"/>
    </location>
</feature>
<feature type="signal peptide" evidence="14">
    <location>
        <begin position="1"/>
        <end position="24"/>
    </location>
</feature>
<feature type="domain" description="FAD-binding PCMH-type" evidence="15">
    <location>
        <begin position="75"/>
        <end position="249"/>
    </location>
</feature>
<keyword evidence="10" id="KW-0560">Oxidoreductase</keyword>
<name>A0A0D2UJ69_GOSRA</name>
<keyword evidence="4" id="KW-0134">Cell wall</keyword>
<dbReference type="Gramene" id="KJB68006">
    <property type="protein sequence ID" value="KJB68006"/>
    <property type="gene ID" value="B456_010G221700"/>
</dbReference>
<evidence type="ECO:0000259" key="15">
    <source>
        <dbReference type="PROSITE" id="PS51387"/>
    </source>
</evidence>
<dbReference type="Proteomes" id="UP000032304">
    <property type="component" value="Chromosome 10"/>
</dbReference>
<evidence type="ECO:0000256" key="5">
    <source>
        <dbReference type="ARBA" id="ARBA00022525"/>
    </source>
</evidence>
<evidence type="ECO:0000256" key="9">
    <source>
        <dbReference type="ARBA" id="ARBA00022827"/>
    </source>
</evidence>
<sequence>MPNPMRPYLLLSVVFFFNLYHSMAVPDPTHQALLQCLTQSIPTDTASSIIVSKSNPSYNSVLRAYIRNARFNTSSTPKPLIIITPLDESHVSAAVICSQKLGFQVKIRSGGHDYEGLSYVFDKPFFVLDMFNLRSITVNMADETAWVGAGATLGELYYNIWKNSKVHGFPAGVCPTVGVGGHLSGAGYGTLIRKYGLSVDHVVDAKLVDVNGKILDRKTMGEDLFWAIRGGGAASFGVVLSYKIKLVPVPETVTVFRIERLLTENATDITFKWQTIAPTTDENLFMRMLLQPVTRNKKKTARISVIALYLGDSDSLVSLLQKDFPELSIGKSNCNETTWIDSVLWWANFDLGTPPTALLDRDLNDAGFLKRKSDYVQTPIPKSGLESLWQKMIELGKVGMVFNAYGGRMDQIKPDETPFPHRAGNLYKIQYSVNWDQPGSEADKNFTTQAKLLHDFMTPFVSKNPRSAYFNYRDIDVGSTKKWSYEEGRVYGESYFNGNYERLVDVKTAVDANNFFRNEQSIPPRSSSILHSSYGSATCIIIAVHTCWYYIVFIFSLCSDLF</sequence>
<dbReference type="Pfam" id="PF01565">
    <property type="entry name" value="FAD_binding_4"/>
    <property type="match status" value="1"/>
</dbReference>
<dbReference type="Gene3D" id="3.40.462.20">
    <property type="match status" value="1"/>
</dbReference>
<dbReference type="Pfam" id="PF08031">
    <property type="entry name" value="BBE"/>
    <property type="match status" value="1"/>
</dbReference>
<protein>
    <recommendedName>
        <fullName evidence="15">FAD-binding PCMH-type domain-containing protein</fullName>
    </recommendedName>
</protein>
<dbReference type="SUPFAM" id="SSF56176">
    <property type="entry name" value="FAD-binding/transporter-associated domain-like"/>
    <property type="match status" value="1"/>
</dbReference>
<dbReference type="AlphaFoldDB" id="A0A0D2UJ69"/>
<dbReference type="GO" id="GO:0071949">
    <property type="term" value="F:FAD binding"/>
    <property type="evidence" value="ECO:0007669"/>
    <property type="project" value="InterPro"/>
</dbReference>
<dbReference type="PROSITE" id="PS51387">
    <property type="entry name" value="FAD_PCMH"/>
    <property type="match status" value="1"/>
</dbReference>
<evidence type="ECO:0000256" key="2">
    <source>
        <dbReference type="ARBA" id="ARBA00004191"/>
    </source>
</evidence>
<dbReference type="Gene3D" id="3.30.43.10">
    <property type="entry name" value="Uridine Diphospho-n-acetylenolpyruvylglucosamine Reductase, domain 2"/>
    <property type="match status" value="1"/>
</dbReference>
<evidence type="ECO:0000256" key="11">
    <source>
        <dbReference type="ARBA" id="ARBA00023157"/>
    </source>
</evidence>
<keyword evidence="5" id="KW-0964">Secreted</keyword>
<dbReference type="InterPro" id="IPR012951">
    <property type="entry name" value="BBE"/>
</dbReference>
<dbReference type="OMA" id="TWFYAKS"/>
<dbReference type="FunFam" id="3.30.43.10:FF:000004">
    <property type="entry name" value="Berberine bridge enzyme-like 15"/>
    <property type="match status" value="1"/>
</dbReference>
<evidence type="ECO:0000256" key="4">
    <source>
        <dbReference type="ARBA" id="ARBA00022512"/>
    </source>
</evidence>